<reference evidence="1 2" key="1">
    <citation type="submission" date="2019-12" db="EMBL/GenBank/DDBJ databases">
        <title>Nocardia sp. nov. ET3-3 isolated from soil.</title>
        <authorList>
            <person name="Kanchanasin P."/>
            <person name="Tanasupawat S."/>
            <person name="Yuki M."/>
            <person name="Kudo T."/>
        </authorList>
    </citation>
    <scope>NUCLEOTIDE SEQUENCE [LARGE SCALE GENOMIC DNA]</scope>
    <source>
        <strain evidence="1 2">ET3-3</strain>
    </source>
</reference>
<gene>
    <name evidence="1" type="ORF">GPX89_24335</name>
</gene>
<name>A0A7K1V189_9NOCA</name>
<protein>
    <submittedName>
        <fullName evidence="1">Uncharacterized protein</fullName>
    </submittedName>
</protein>
<organism evidence="1 2">
    <name type="scientific">Nocardia terrae</name>
    <dbReference type="NCBI Taxonomy" id="2675851"/>
    <lineage>
        <taxon>Bacteria</taxon>
        <taxon>Bacillati</taxon>
        <taxon>Actinomycetota</taxon>
        <taxon>Actinomycetes</taxon>
        <taxon>Mycobacteriales</taxon>
        <taxon>Nocardiaceae</taxon>
        <taxon>Nocardia</taxon>
    </lineage>
</organism>
<sequence length="130" mass="14007">MRSVQSDSEDVDRFRGATNRWPDFACVQRNSTAVELQVTLLVVSGHPEVMLIFEFTGTATSVNRPSAATEAGDLKNAFAIRHVDGTYAASASAERHPTAVYVIGVSLIDIARDGDESWRSATLDAGAEVH</sequence>
<proteinExistence type="predicted"/>
<accession>A0A7K1V189</accession>
<dbReference type="EMBL" id="WRPP01000005">
    <property type="protein sequence ID" value="MVU80365.1"/>
    <property type="molecule type" value="Genomic_DNA"/>
</dbReference>
<dbReference type="Proteomes" id="UP000466794">
    <property type="component" value="Unassembled WGS sequence"/>
</dbReference>
<dbReference type="RefSeq" id="WP_157390022.1">
    <property type="nucleotide sequence ID" value="NZ_WRPP01000005.1"/>
</dbReference>
<evidence type="ECO:0000313" key="1">
    <source>
        <dbReference type="EMBL" id="MVU80365.1"/>
    </source>
</evidence>
<dbReference type="AlphaFoldDB" id="A0A7K1V189"/>
<evidence type="ECO:0000313" key="2">
    <source>
        <dbReference type="Proteomes" id="UP000466794"/>
    </source>
</evidence>
<keyword evidence="2" id="KW-1185">Reference proteome</keyword>
<comment type="caution">
    <text evidence="1">The sequence shown here is derived from an EMBL/GenBank/DDBJ whole genome shotgun (WGS) entry which is preliminary data.</text>
</comment>